<name>A0AAV6T5A6_SOLSE</name>
<sequence length="85" mass="9238">MRGLQTGLRGCERVVAPSSVTPEISGQVRGAKTHGLMVVCGVELQQATVSPWDIKTLGFDRQHYSMTCGLSHQSVLGRVWMEGSH</sequence>
<protein>
    <submittedName>
        <fullName evidence="1">Uncharacterized protein</fullName>
    </submittedName>
</protein>
<keyword evidence="2" id="KW-1185">Reference proteome</keyword>
<proteinExistence type="predicted"/>
<evidence type="ECO:0000313" key="2">
    <source>
        <dbReference type="Proteomes" id="UP000693946"/>
    </source>
</evidence>
<dbReference type="Proteomes" id="UP000693946">
    <property type="component" value="Linkage Group LG1"/>
</dbReference>
<dbReference type="AlphaFoldDB" id="A0AAV6T5A6"/>
<reference evidence="1 2" key="1">
    <citation type="journal article" date="2021" name="Sci. Rep.">
        <title>Chromosome anchoring in Senegalese sole (Solea senegalensis) reveals sex-associated markers and genome rearrangements in flatfish.</title>
        <authorList>
            <person name="Guerrero-Cozar I."/>
            <person name="Gomez-Garrido J."/>
            <person name="Berbel C."/>
            <person name="Martinez-Blanch J.F."/>
            <person name="Alioto T."/>
            <person name="Claros M.G."/>
            <person name="Gagnaire P.A."/>
            <person name="Manchado M."/>
        </authorList>
    </citation>
    <scope>NUCLEOTIDE SEQUENCE [LARGE SCALE GENOMIC DNA]</scope>
    <source>
        <strain evidence="1">Sse05_10M</strain>
    </source>
</reference>
<organism evidence="1 2">
    <name type="scientific">Solea senegalensis</name>
    <name type="common">Senegalese sole</name>
    <dbReference type="NCBI Taxonomy" id="28829"/>
    <lineage>
        <taxon>Eukaryota</taxon>
        <taxon>Metazoa</taxon>
        <taxon>Chordata</taxon>
        <taxon>Craniata</taxon>
        <taxon>Vertebrata</taxon>
        <taxon>Euteleostomi</taxon>
        <taxon>Actinopterygii</taxon>
        <taxon>Neopterygii</taxon>
        <taxon>Teleostei</taxon>
        <taxon>Neoteleostei</taxon>
        <taxon>Acanthomorphata</taxon>
        <taxon>Carangaria</taxon>
        <taxon>Pleuronectiformes</taxon>
        <taxon>Pleuronectoidei</taxon>
        <taxon>Soleidae</taxon>
        <taxon>Solea</taxon>
    </lineage>
</organism>
<dbReference type="EMBL" id="JAGKHQ010000001">
    <property type="protein sequence ID" value="KAG7524427.1"/>
    <property type="molecule type" value="Genomic_DNA"/>
</dbReference>
<comment type="caution">
    <text evidence="1">The sequence shown here is derived from an EMBL/GenBank/DDBJ whole genome shotgun (WGS) entry which is preliminary data.</text>
</comment>
<accession>A0AAV6T5A6</accession>
<evidence type="ECO:0000313" key="1">
    <source>
        <dbReference type="EMBL" id="KAG7524427.1"/>
    </source>
</evidence>
<gene>
    <name evidence="1" type="ORF">JOB18_011783</name>
</gene>